<accession>A0A401Q207</accession>
<feature type="non-terminal residue" evidence="3">
    <location>
        <position position="1"/>
    </location>
</feature>
<dbReference type="Gene3D" id="3.80.10.10">
    <property type="entry name" value="Ribonuclease Inhibitor"/>
    <property type="match status" value="1"/>
</dbReference>
<dbReference type="OMA" id="SGXRTAV"/>
<dbReference type="Proteomes" id="UP000288216">
    <property type="component" value="Unassembled WGS sequence"/>
</dbReference>
<evidence type="ECO:0000256" key="2">
    <source>
        <dbReference type="ARBA" id="ARBA00022737"/>
    </source>
</evidence>
<evidence type="ECO:0008006" key="5">
    <source>
        <dbReference type="Google" id="ProtNLM"/>
    </source>
</evidence>
<dbReference type="InterPro" id="IPR032675">
    <property type="entry name" value="LRR_dom_sf"/>
</dbReference>
<dbReference type="SMART" id="SM00369">
    <property type="entry name" value="LRR_TYP"/>
    <property type="match status" value="2"/>
</dbReference>
<keyword evidence="2" id="KW-0677">Repeat</keyword>
<dbReference type="PROSITE" id="PS51450">
    <property type="entry name" value="LRR"/>
    <property type="match status" value="1"/>
</dbReference>
<proteinExistence type="predicted"/>
<dbReference type="STRING" id="75743.A0A401Q207"/>
<dbReference type="OrthoDB" id="2021138at2759"/>
<organism evidence="3 4">
    <name type="scientific">Scyliorhinus torazame</name>
    <name type="common">Cloudy catshark</name>
    <name type="synonym">Catulus torazame</name>
    <dbReference type="NCBI Taxonomy" id="75743"/>
    <lineage>
        <taxon>Eukaryota</taxon>
        <taxon>Metazoa</taxon>
        <taxon>Chordata</taxon>
        <taxon>Craniata</taxon>
        <taxon>Vertebrata</taxon>
        <taxon>Chondrichthyes</taxon>
        <taxon>Elasmobranchii</taxon>
        <taxon>Galeomorphii</taxon>
        <taxon>Galeoidea</taxon>
        <taxon>Carcharhiniformes</taxon>
        <taxon>Scyliorhinidae</taxon>
        <taxon>Scyliorhinus</taxon>
    </lineage>
</organism>
<evidence type="ECO:0000313" key="3">
    <source>
        <dbReference type="EMBL" id="GCB79381.1"/>
    </source>
</evidence>
<dbReference type="EMBL" id="BFAA01010640">
    <property type="protein sequence ID" value="GCB79381.1"/>
    <property type="molecule type" value="Genomic_DNA"/>
</dbReference>
<dbReference type="InterPro" id="IPR050216">
    <property type="entry name" value="LRR_domain-containing"/>
</dbReference>
<sequence>NCVEHSFYCKTEIGDLKELQTLDVSTNCLTTLPESLHLCFSLQYLATDRNHLVDLPRQLCMLQNLNELSVTSNSLKCLPQDLGRYPELQYVYVDNNLELYGLPSFLYNKVIGHSGCGSSVQSEEMKLSFTHRQLTITVPEEIQTIGTENDTVPPLQEIIMRTIYNFYHTSKKGLDPLSPNSLPRSLCELLFYPLGHCHHCSQPMFTIVYPKCFPLTETPMAAIYNGRTKMCFVAYCCSTKCLQVFDLLS</sequence>
<dbReference type="PANTHER" id="PTHR48051:SF1">
    <property type="entry name" value="RAS SUPPRESSOR PROTEIN 1"/>
    <property type="match status" value="1"/>
</dbReference>
<reference evidence="3 4" key="1">
    <citation type="journal article" date="2018" name="Nat. Ecol. Evol.">
        <title>Shark genomes provide insights into elasmobranch evolution and the origin of vertebrates.</title>
        <authorList>
            <person name="Hara Y"/>
            <person name="Yamaguchi K"/>
            <person name="Onimaru K"/>
            <person name="Kadota M"/>
            <person name="Koyanagi M"/>
            <person name="Keeley SD"/>
            <person name="Tatsumi K"/>
            <person name="Tanaka K"/>
            <person name="Motone F"/>
            <person name="Kageyama Y"/>
            <person name="Nozu R"/>
            <person name="Adachi N"/>
            <person name="Nishimura O"/>
            <person name="Nakagawa R"/>
            <person name="Tanegashima C"/>
            <person name="Kiyatake I"/>
            <person name="Matsumoto R"/>
            <person name="Murakumo K"/>
            <person name="Nishida K"/>
            <person name="Terakita A"/>
            <person name="Kuratani S"/>
            <person name="Sato K"/>
            <person name="Hyodo S Kuraku.S."/>
        </authorList>
    </citation>
    <scope>NUCLEOTIDE SEQUENCE [LARGE SCALE GENOMIC DNA]</scope>
</reference>
<dbReference type="InterPro" id="IPR003591">
    <property type="entry name" value="Leu-rich_rpt_typical-subtyp"/>
</dbReference>
<dbReference type="GO" id="GO:0005737">
    <property type="term" value="C:cytoplasm"/>
    <property type="evidence" value="ECO:0007669"/>
    <property type="project" value="TreeGrafter"/>
</dbReference>
<dbReference type="SMART" id="SM00364">
    <property type="entry name" value="LRR_BAC"/>
    <property type="match status" value="3"/>
</dbReference>
<dbReference type="SUPFAM" id="SSF52058">
    <property type="entry name" value="L domain-like"/>
    <property type="match status" value="1"/>
</dbReference>
<dbReference type="PANTHER" id="PTHR48051">
    <property type="match status" value="1"/>
</dbReference>
<evidence type="ECO:0000313" key="4">
    <source>
        <dbReference type="Proteomes" id="UP000288216"/>
    </source>
</evidence>
<keyword evidence="1" id="KW-0433">Leucine-rich repeat</keyword>
<gene>
    <name evidence="3" type="ORF">scyTo_0016950</name>
</gene>
<dbReference type="AlphaFoldDB" id="A0A401Q207"/>
<keyword evidence="4" id="KW-1185">Reference proteome</keyword>
<evidence type="ECO:0000256" key="1">
    <source>
        <dbReference type="ARBA" id="ARBA00022614"/>
    </source>
</evidence>
<comment type="caution">
    <text evidence="3">The sequence shown here is derived from an EMBL/GenBank/DDBJ whole genome shotgun (WGS) entry which is preliminary data.</text>
</comment>
<dbReference type="InterPro" id="IPR001611">
    <property type="entry name" value="Leu-rich_rpt"/>
</dbReference>
<name>A0A401Q207_SCYTO</name>
<protein>
    <recommendedName>
        <fullName evidence="5">Leucine-rich repeat-containing protein 28</fullName>
    </recommendedName>
</protein>